<dbReference type="AlphaFoldDB" id="A0ABD0VIM9"/>
<dbReference type="Proteomes" id="UP001552299">
    <property type="component" value="Unassembled WGS sequence"/>
</dbReference>
<feature type="compositionally biased region" description="Polar residues" evidence="1">
    <location>
        <begin position="30"/>
        <end position="52"/>
    </location>
</feature>
<keyword evidence="3" id="KW-1185">Reference proteome</keyword>
<organism evidence="2 3">
    <name type="scientific">Dendrobium thyrsiflorum</name>
    <name type="common">Pinecone-like raceme dendrobium</name>
    <name type="synonym">Orchid</name>
    <dbReference type="NCBI Taxonomy" id="117978"/>
    <lineage>
        <taxon>Eukaryota</taxon>
        <taxon>Viridiplantae</taxon>
        <taxon>Streptophyta</taxon>
        <taxon>Embryophyta</taxon>
        <taxon>Tracheophyta</taxon>
        <taxon>Spermatophyta</taxon>
        <taxon>Magnoliopsida</taxon>
        <taxon>Liliopsida</taxon>
        <taxon>Asparagales</taxon>
        <taxon>Orchidaceae</taxon>
        <taxon>Epidendroideae</taxon>
        <taxon>Malaxideae</taxon>
        <taxon>Dendrobiinae</taxon>
        <taxon>Dendrobium</taxon>
    </lineage>
</organism>
<comment type="caution">
    <text evidence="2">The sequence shown here is derived from an EMBL/GenBank/DDBJ whole genome shotgun (WGS) entry which is preliminary data.</text>
</comment>
<gene>
    <name evidence="2" type="ORF">M5K25_005775</name>
</gene>
<reference evidence="2 3" key="1">
    <citation type="journal article" date="2024" name="Plant Biotechnol. J.">
        <title>Dendrobium thyrsiflorum genome and its molecular insights into genes involved in important horticultural traits.</title>
        <authorList>
            <person name="Chen B."/>
            <person name="Wang J.Y."/>
            <person name="Zheng P.J."/>
            <person name="Li K.L."/>
            <person name="Liang Y.M."/>
            <person name="Chen X.F."/>
            <person name="Zhang C."/>
            <person name="Zhao X."/>
            <person name="He X."/>
            <person name="Zhang G.Q."/>
            <person name="Liu Z.J."/>
            <person name="Xu Q."/>
        </authorList>
    </citation>
    <scope>NUCLEOTIDE SEQUENCE [LARGE SCALE GENOMIC DNA]</scope>
    <source>
        <strain evidence="2">GZMU011</strain>
    </source>
</reference>
<name>A0ABD0VIM9_DENTH</name>
<accession>A0ABD0VIM9</accession>
<evidence type="ECO:0000256" key="1">
    <source>
        <dbReference type="SAM" id="MobiDB-lite"/>
    </source>
</evidence>
<protein>
    <submittedName>
        <fullName evidence="2">Uncharacterized protein</fullName>
    </submittedName>
</protein>
<feature type="region of interest" description="Disordered" evidence="1">
    <location>
        <begin position="1"/>
        <end position="74"/>
    </location>
</feature>
<sequence length="110" mass="12426">MKVDIKGEGSLSKKPTSEISGGGFIRPYKQTHTYTNAKTDTKAKSYTHSDTSIEPIGLPKNRTYRSGKKALENPKLSITGNHTHRVRLILPHTRIKTKPRFHFEISIKKP</sequence>
<dbReference type="EMBL" id="JANQDX010000005">
    <property type="protein sequence ID" value="KAL0924915.1"/>
    <property type="molecule type" value="Genomic_DNA"/>
</dbReference>
<proteinExistence type="predicted"/>
<evidence type="ECO:0000313" key="3">
    <source>
        <dbReference type="Proteomes" id="UP001552299"/>
    </source>
</evidence>
<evidence type="ECO:0000313" key="2">
    <source>
        <dbReference type="EMBL" id="KAL0924915.1"/>
    </source>
</evidence>